<sequence length="112" mass="13052">MKIVSLTVHINQSFCTQILVTDIFVSSKLRVLSKYLFINPLKYCRQSNLQQSLINFTIPLLQDWVRKFNNFGIRRQQLPSLLCTLKGTYEHNCAFILESGPYSVSIYLVEVY</sequence>
<dbReference type="EMBL" id="HBUE01033518">
    <property type="protein sequence ID" value="CAG6457856.1"/>
    <property type="molecule type" value="Transcribed_RNA"/>
</dbReference>
<proteinExistence type="predicted"/>
<dbReference type="AlphaFoldDB" id="A0A8D8F4A5"/>
<evidence type="ECO:0000313" key="1">
    <source>
        <dbReference type="EMBL" id="CAG6457856.1"/>
    </source>
</evidence>
<accession>A0A8D8F4A5</accession>
<name>A0A8D8F4A5_CULPI</name>
<reference evidence="1" key="1">
    <citation type="submission" date="2021-05" db="EMBL/GenBank/DDBJ databases">
        <authorList>
            <person name="Alioto T."/>
            <person name="Alioto T."/>
            <person name="Gomez Garrido J."/>
        </authorList>
    </citation>
    <scope>NUCLEOTIDE SEQUENCE</scope>
</reference>
<organism evidence="1">
    <name type="scientific">Culex pipiens</name>
    <name type="common">House mosquito</name>
    <dbReference type="NCBI Taxonomy" id="7175"/>
    <lineage>
        <taxon>Eukaryota</taxon>
        <taxon>Metazoa</taxon>
        <taxon>Ecdysozoa</taxon>
        <taxon>Arthropoda</taxon>
        <taxon>Hexapoda</taxon>
        <taxon>Insecta</taxon>
        <taxon>Pterygota</taxon>
        <taxon>Neoptera</taxon>
        <taxon>Endopterygota</taxon>
        <taxon>Diptera</taxon>
        <taxon>Nematocera</taxon>
        <taxon>Culicoidea</taxon>
        <taxon>Culicidae</taxon>
        <taxon>Culicinae</taxon>
        <taxon>Culicini</taxon>
        <taxon>Culex</taxon>
        <taxon>Culex</taxon>
    </lineage>
</organism>
<protein>
    <submittedName>
        <fullName evidence="1">(northern house mosquito) hypothetical protein</fullName>
    </submittedName>
</protein>